<reference evidence="2" key="1">
    <citation type="submission" date="2020-10" db="EMBL/GenBank/DDBJ databases">
        <title>High-Quality Genome Resource of Clonostachys rosea strain S41 by Oxford Nanopore Long-Read Sequencing.</title>
        <authorList>
            <person name="Wang H."/>
        </authorList>
    </citation>
    <scope>NUCLEOTIDE SEQUENCE</scope>
    <source>
        <strain evidence="2">S41</strain>
    </source>
</reference>
<evidence type="ECO:0000256" key="1">
    <source>
        <dbReference type="SAM" id="SignalP"/>
    </source>
</evidence>
<gene>
    <name evidence="2" type="ORF">IM811_001840</name>
</gene>
<evidence type="ECO:0008006" key="4">
    <source>
        <dbReference type="Google" id="ProtNLM"/>
    </source>
</evidence>
<sequence>MPSVISFLGLVAMSPILASAFSTYNATLHTSHGCGDSAPYSIKGSRYTDCVSLGKEYNSISAIEDEPNGYCHFFLFSDTACAVEITTEDDLDGVCEDVSGIQSFREIVFHVNENHLISYYISRDPDESKPQQYDNTTIRVAGNPIRVDPKLPVIAAVAYSDPKTCCDYGELGQDEVRLYYVEPDTRLVKEIRRSGPSSKDTWEFGKEFNSKGFDIDERSGLSTNVARVGKHPDELSVAYRVLEALHEDCVVTYDSWIEGGHGEEGHGIAADT</sequence>
<proteinExistence type="predicted"/>
<feature type="signal peptide" evidence="1">
    <location>
        <begin position="1"/>
        <end position="20"/>
    </location>
</feature>
<accession>A0A8H7TW33</accession>
<keyword evidence="1" id="KW-0732">Signal</keyword>
<name>A0A8H7TW33_BIOOC</name>
<dbReference type="AlphaFoldDB" id="A0A8H7TW33"/>
<evidence type="ECO:0000313" key="2">
    <source>
        <dbReference type="EMBL" id="KAF9760146.1"/>
    </source>
</evidence>
<protein>
    <recommendedName>
        <fullName evidence="4">Fucose-specific lectin</fullName>
    </recommendedName>
</protein>
<dbReference type="EMBL" id="JADCTT010000001">
    <property type="protein sequence ID" value="KAF9760146.1"/>
    <property type="molecule type" value="Genomic_DNA"/>
</dbReference>
<dbReference type="Proteomes" id="UP000616885">
    <property type="component" value="Unassembled WGS sequence"/>
</dbReference>
<comment type="caution">
    <text evidence="2">The sequence shown here is derived from an EMBL/GenBank/DDBJ whole genome shotgun (WGS) entry which is preliminary data.</text>
</comment>
<feature type="chain" id="PRO_5034252834" description="Fucose-specific lectin" evidence="1">
    <location>
        <begin position="21"/>
        <end position="272"/>
    </location>
</feature>
<evidence type="ECO:0000313" key="3">
    <source>
        <dbReference type="Proteomes" id="UP000616885"/>
    </source>
</evidence>
<organism evidence="2 3">
    <name type="scientific">Bionectria ochroleuca</name>
    <name type="common">Gliocladium roseum</name>
    <dbReference type="NCBI Taxonomy" id="29856"/>
    <lineage>
        <taxon>Eukaryota</taxon>
        <taxon>Fungi</taxon>
        <taxon>Dikarya</taxon>
        <taxon>Ascomycota</taxon>
        <taxon>Pezizomycotina</taxon>
        <taxon>Sordariomycetes</taxon>
        <taxon>Hypocreomycetidae</taxon>
        <taxon>Hypocreales</taxon>
        <taxon>Bionectriaceae</taxon>
        <taxon>Clonostachys</taxon>
    </lineage>
</organism>